<dbReference type="EMBL" id="KV442159">
    <property type="protein sequence ID" value="OAQ22507.1"/>
    <property type="molecule type" value="Genomic_DNA"/>
</dbReference>
<gene>
    <name evidence="4" type="ORF">K457DRAFT_84718</name>
</gene>
<keyword evidence="2" id="KW-1133">Transmembrane helix</keyword>
<dbReference type="Gene3D" id="2.40.50.40">
    <property type="match status" value="1"/>
</dbReference>
<dbReference type="SUPFAM" id="SSF54160">
    <property type="entry name" value="Chromo domain-like"/>
    <property type="match status" value="1"/>
</dbReference>
<evidence type="ECO:0000259" key="3">
    <source>
        <dbReference type="PROSITE" id="PS50013"/>
    </source>
</evidence>
<dbReference type="AlphaFoldDB" id="A0A197JBM1"/>
<dbReference type="InterPro" id="IPR023780">
    <property type="entry name" value="Chromo_domain"/>
</dbReference>
<feature type="transmembrane region" description="Helical" evidence="2">
    <location>
        <begin position="12"/>
        <end position="29"/>
    </location>
</feature>
<evidence type="ECO:0000313" key="4">
    <source>
        <dbReference type="EMBL" id="OAQ22507.1"/>
    </source>
</evidence>
<keyword evidence="5" id="KW-1185">Reference proteome</keyword>
<name>A0A197JBM1_9FUNG</name>
<dbReference type="CDD" id="cd00024">
    <property type="entry name" value="CD_CSD"/>
    <property type="match status" value="1"/>
</dbReference>
<keyword evidence="2" id="KW-0812">Transmembrane</keyword>
<accession>A0A197JBM1</accession>
<protein>
    <recommendedName>
        <fullName evidence="3">Chromo domain-containing protein</fullName>
    </recommendedName>
</protein>
<feature type="domain" description="Chromo" evidence="3">
    <location>
        <begin position="52"/>
        <end position="113"/>
    </location>
</feature>
<keyword evidence="2" id="KW-0472">Membrane</keyword>
<evidence type="ECO:0000313" key="5">
    <source>
        <dbReference type="Proteomes" id="UP000078512"/>
    </source>
</evidence>
<feature type="region of interest" description="Disordered" evidence="1">
    <location>
        <begin position="120"/>
        <end position="165"/>
    </location>
</feature>
<evidence type="ECO:0000256" key="2">
    <source>
        <dbReference type="SAM" id="Phobius"/>
    </source>
</evidence>
<sequence>MNAENEPQLQSLKNLLWLVIGILTILIYYSQFTVPAISEEKSSDSDATSESYEVEATLDHAQNEKNPHIYSYYVRWKGYGPEHNSWIPFTNFDDIQILRNYGRQQRKQLFPPYALDNVSDKEQESIKNKGTLNKRKRLTTDGTMPAQIASSSQNQDVRRSQRNRL</sequence>
<dbReference type="PROSITE" id="PS50013">
    <property type="entry name" value="CHROMO_2"/>
    <property type="match status" value="1"/>
</dbReference>
<proteinExistence type="predicted"/>
<evidence type="ECO:0000256" key="1">
    <source>
        <dbReference type="SAM" id="MobiDB-lite"/>
    </source>
</evidence>
<reference evidence="4 5" key="1">
    <citation type="submission" date="2016-05" db="EMBL/GenBank/DDBJ databases">
        <title>Genome sequencing reveals origins of a unique bacterial endosymbiosis in the earliest lineages of terrestrial Fungi.</title>
        <authorList>
            <consortium name="DOE Joint Genome Institute"/>
            <person name="Uehling J."/>
            <person name="Gryganskyi A."/>
            <person name="Hameed K."/>
            <person name="Tschaplinski T."/>
            <person name="Misztal P."/>
            <person name="Wu S."/>
            <person name="Desiro A."/>
            <person name="Vande Pol N."/>
            <person name="Du Z.-Y."/>
            <person name="Zienkiewicz A."/>
            <person name="Zienkiewicz K."/>
            <person name="Morin E."/>
            <person name="Tisserant E."/>
            <person name="Splivallo R."/>
            <person name="Hainaut M."/>
            <person name="Henrissat B."/>
            <person name="Ohm R."/>
            <person name="Kuo A."/>
            <person name="Yan J."/>
            <person name="Lipzen A."/>
            <person name="Nolan M."/>
            <person name="Labutti K."/>
            <person name="Barry K."/>
            <person name="Goldstein A."/>
            <person name="Labbe J."/>
            <person name="Schadt C."/>
            <person name="Tuskan G."/>
            <person name="Grigoriev I."/>
            <person name="Martin F."/>
            <person name="Vilgalys R."/>
            <person name="Bonito G."/>
        </authorList>
    </citation>
    <scope>NUCLEOTIDE SEQUENCE [LARGE SCALE GENOMIC DNA]</scope>
    <source>
        <strain evidence="4 5">AG-77</strain>
    </source>
</reference>
<dbReference type="OrthoDB" id="308383at2759"/>
<dbReference type="InterPro" id="IPR000953">
    <property type="entry name" value="Chromo/chromo_shadow_dom"/>
</dbReference>
<dbReference type="InterPro" id="IPR016197">
    <property type="entry name" value="Chromo-like_dom_sf"/>
</dbReference>
<dbReference type="Proteomes" id="UP000078512">
    <property type="component" value="Unassembled WGS sequence"/>
</dbReference>
<dbReference type="Pfam" id="PF00385">
    <property type="entry name" value="Chromo"/>
    <property type="match status" value="1"/>
</dbReference>
<dbReference type="SMART" id="SM00298">
    <property type="entry name" value="CHROMO"/>
    <property type="match status" value="1"/>
</dbReference>
<organism evidence="4 5">
    <name type="scientific">Linnemannia elongata AG-77</name>
    <dbReference type="NCBI Taxonomy" id="1314771"/>
    <lineage>
        <taxon>Eukaryota</taxon>
        <taxon>Fungi</taxon>
        <taxon>Fungi incertae sedis</taxon>
        <taxon>Mucoromycota</taxon>
        <taxon>Mortierellomycotina</taxon>
        <taxon>Mortierellomycetes</taxon>
        <taxon>Mortierellales</taxon>
        <taxon>Mortierellaceae</taxon>
        <taxon>Linnemannia</taxon>
    </lineage>
</organism>